<dbReference type="EMBL" id="JAUQOM010000006">
    <property type="protein sequence ID" value="MDO7836093.1"/>
    <property type="molecule type" value="Genomic_DNA"/>
</dbReference>
<evidence type="ECO:0000313" key="2">
    <source>
        <dbReference type="Proteomes" id="UP001176471"/>
    </source>
</evidence>
<organism evidence="1 2">
    <name type="scientific">Sphingobium cyanobacteriorum</name>
    <dbReference type="NCBI Taxonomy" id="3063954"/>
    <lineage>
        <taxon>Bacteria</taxon>
        <taxon>Pseudomonadati</taxon>
        <taxon>Pseudomonadota</taxon>
        <taxon>Alphaproteobacteria</taxon>
        <taxon>Sphingomonadales</taxon>
        <taxon>Sphingomonadaceae</taxon>
        <taxon>Sphingobium</taxon>
    </lineage>
</organism>
<keyword evidence="2" id="KW-1185">Reference proteome</keyword>
<dbReference type="RefSeq" id="WP_304536502.1">
    <property type="nucleotide sequence ID" value="NZ_JAUQOM010000006.1"/>
</dbReference>
<dbReference type="Proteomes" id="UP001176471">
    <property type="component" value="Unassembled WGS sequence"/>
</dbReference>
<proteinExistence type="predicted"/>
<accession>A0ABT8ZPU5</accession>
<name>A0ABT8ZPU5_9SPHN</name>
<reference evidence="1" key="1">
    <citation type="submission" date="2023-07" db="EMBL/GenBank/DDBJ databases">
        <title>Bacterial whole genome sequence for Sphingobium sp. HBC34.</title>
        <authorList>
            <person name="Le V."/>
            <person name="Ko S.-R."/>
            <person name="Ahn C.-Y."/>
            <person name="Oh H.-M."/>
        </authorList>
    </citation>
    <scope>NUCLEOTIDE SEQUENCE</scope>
    <source>
        <strain evidence="1">HBC34</strain>
    </source>
</reference>
<protein>
    <submittedName>
        <fullName evidence="1">Uncharacterized protein</fullName>
    </submittedName>
</protein>
<sequence>MPAASRAMPDSPVAATHERPSWFVIEQVKTHIAATGHPESDSRLHQGPIASDEPFEILAMVSIARDKRPEQDRARCPMCDQGNKFLDGRLVYFPRLGAIAAIGHCCADGANRLVADRVWEAKQKTALEENYLLDTIPTLALQIARLHALLPVAEEAERVFLQFRKDGARYQRRLRHIVKNGGELIVDEVMQSSGGAGPRGLRASGSTIETRAIRFGRMNGGLAVANKFTPASDLKSIVDALKTYPVGADDGAVIDYVAALSSEARATVYANIKAQLQKLDEAPSRLKEFRSFFEVSNLERLTSWGSHRDASFPISTAIHNYGEAKRFFQMMGDGAPVRILISAKLWDAL</sequence>
<gene>
    <name evidence="1" type="ORF">Q4610_13665</name>
</gene>
<comment type="caution">
    <text evidence="1">The sequence shown here is derived from an EMBL/GenBank/DDBJ whole genome shotgun (WGS) entry which is preliminary data.</text>
</comment>
<evidence type="ECO:0000313" key="1">
    <source>
        <dbReference type="EMBL" id="MDO7836093.1"/>
    </source>
</evidence>